<dbReference type="Proteomes" id="UP000283210">
    <property type="component" value="Chromosome 11"/>
</dbReference>
<reference evidence="2 3" key="2">
    <citation type="submission" date="2019-01" db="EMBL/GenBank/DDBJ databases">
        <title>A chromosome length genome reference of the Java medaka (oryzias javanicus).</title>
        <authorList>
            <person name="Herpin A."/>
            <person name="Takehana Y."/>
            <person name="Naruse K."/>
            <person name="Ansai S."/>
            <person name="Kawaguchi M."/>
        </authorList>
    </citation>
    <scope>NUCLEOTIDE SEQUENCE [LARGE SCALE GENOMIC DNA]</scope>
    <source>
        <strain evidence="2">RS831</strain>
        <tissue evidence="2">Whole body</tissue>
    </source>
</reference>
<dbReference type="AlphaFoldDB" id="A0A3S2P5I1"/>
<sequence length="115" mass="12733">MPKKRSGRLSLKTTVEQQLAEVAKEILWLLQERSQTGLDELKQLVMERITAAVELILTAFEVSRAAEKPRDPDACSGADPASKLRDFCMSVSLSDGKSLDQDRPNTSSGQRRSTN</sequence>
<gene>
    <name evidence="2" type="ORF">OJAV_G00114130</name>
</gene>
<accession>A0A3S2P5I1</accession>
<organism evidence="2 3">
    <name type="scientific">Oryzias javanicus</name>
    <name type="common">Javanese ricefish</name>
    <name type="synonym">Aplocheilus javanicus</name>
    <dbReference type="NCBI Taxonomy" id="123683"/>
    <lineage>
        <taxon>Eukaryota</taxon>
        <taxon>Metazoa</taxon>
        <taxon>Chordata</taxon>
        <taxon>Craniata</taxon>
        <taxon>Vertebrata</taxon>
        <taxon>Euteleostomi</taxon>
        <taxon>Actinopterygii</taxon>
        <taxon>Neopterygii</taxon>
        <taxon>Teleostei</taxon>
        <taxon>Neoteleostei</taxon>
        <taxon>Acanthomorphata</taxon>
        <taxon>Ovalentaria</taxon>
        <taxon>Atherinomorphae</taxon>
        <taxon>Beloniformes</taxon>
        <taxon>Adrianichthyidae</taxon>
        <taxon>Oryziinae</taxon>
        <taxon>Oryzias</taxon>
    </lineage>
</organism>
<feature type="region of interest" description="Disordered" evidence="1">
    <location>
        <begin position="94"/>
        <end position="115"/>
    </location>
</feature>
<feature type="compositionally biased region" description="Polar residues" evidence="1">
    <location>
        <begin position="104"/>
        <end position="115"/>
    </location>
</feature>
<reference evidence="2 3" key="1">
    <citation type="submission" date="2018-11" db="EMBL/GenBank/DDBJ databases">
        <authorList>
            <person name="Lopez-Roques C."/>
            <person name="Donnadieu C."/>
            <person name="Bouchez O."/>
            <person name="Klopp C."/>
            <person name="Cabau C."/>
            <person name="Zahm M."/>
        </authorList>
    </citation>
    <scope>NUCLEOTIDE SEQUENCE [LARGE SCALE GENOMIC DNA]</scope>
    <source>
        <strain evidence="2">RS831</strain>
        <tissue evidence="2">Whole body</tissue>
    </source>
</reference>
<evidence type="ECO:0000256" key="1">
    <source>
        <dbReference type="SAM" id="MobiDB-lite"/>
    </source>
</evidence>
<protein>
    <submittedName>
        <fullName evidence="2">Uncharacterized protein</fullName>
    </submittedName>
</protein>
<dbReference type="EMBL" id="CM012447">
    <property type="protein sequence ID" value="RVE67129.1"/>
    <property type="molecule type" value="Genomic_DNA"/>
</dbReference>
<evidence type="ECO:0000313" key="2">
    <source>
        <dbReference type="EMBL" id="RVE67129.1"/>
    </source>
</evidence>
<keyword evidence="3" id="KW-1185">Reference proteome</keyword>
<name>A0A3S2P5I1_ORYJA</name>
<evidence type="ECO:0000313" key="3">
    <source>
        <dbReference type="Proteomes" id="UP000283210"/>
    </source>
</evidence>
<proteinExistence type="predicted"/>